<reference evidence="4" key="1">
    <citation type="submission" date="2025-08" db="UniProtKB">
        <authorList>
            <consortium name="Ensembl"/>
        </authorList>
    </citation>
    <scope>IDENTIFICATION</scope>
</reference>
<dbReference type="PANTHER" id="PTHR23004:SF10">
    <property type="entry name" value="DOUBLECORTIN DOMAIN-CONTAINING PROTEIN 2B"/>
    <property type="match status" value="1"/>
</dbReference>
<evidence type="ECO:0000313" key="5">
    <source>
        <dbReference type="Proteomes" id="UP000694424"/>
    </source>
</evidence>
<organism evidence="4 5">
    <name type="scientific">Apteryx owenii</name>
    <name type="common">Little spotted kiwi</name>
    <dbReference type="NCBI Taxonomy" id="8824"/>
    <lineage>
        <taxon>Eukaryota</taxon>
        <taxon>Metazoa</taxon>
        <taxon>Chordata</taxon>
        <taxon>Craniata</taxon>
        <taxon>Vertebrata</taxon>
        <taxon>Euteleostomi</taxon>
        <taxon>Archelosauria</taxon>
        <taxon>Archosauria</taxon>
        <taxon>Dinosauria</taxon>
        <taxon>Saurischia</taxon>
        <taxon>Theropoda</taxon>
        <taxon>Coelurosauria</taxon>
        <taxon>Aves</taxon>
        <taxon>Palaeognathae</taxon>
        <taxon>Apterygiformes</taxon>
        <taxon>Apterygidae</taxon>
        <taxon>Apteryx</taxon>
    </lineage>
</organism>
<dbReference type="InterPro" id="IPR003533">
    <property type="entry name" value="Doublecortin_dom"/>
</dbReference>
<feature type="region of interest" description="Disordered" evidence="2">
    <location>
        <begin position="459"/>
        <end position="488"/>
    </location>
</feature>
<dbReference type="SUPFAM" id="SSF89837">
    <property type="entry name" value="Doublecortin (DC)"/>
    <property type="match status" value="2"/>
</dbReference>
<evidence type="ECO:0000259" key="3">
    <source>
        <dbReference type="PROSITE" id="PS50309"/>
    </source>
</evidence>
<dbReference type="SMART" id="SM00537">
    <property type="entry name" value="DCX"/>
    <property type="match status" value="2"/>
</dbReference>
<dbReference type="GO" id="GO:0005874">
    <property type="term" value="C:microtubule"/>
    <property type="evidence" value="ECO:0007669"/>
    <property type="project" value="TreeGrafter"/>
</dbReference>
<dbReference type="PROSITE" id="PS50309">
    <property type="entry name" value="DC"/>
    <property type="match status" value="2"/>
</dbReference>
<protein>
    <submittedName>
        <fullName evidence="4">Doublecortin domain containing 2B</fullName>
    </submittedName>
</protein>
<dbReference type="InterPro" id="IPR036572">
    <property type="entry name" value="Doublecortin_dom_sf"/>
</dbReference>
<name>A0A8B9NXF5_APTOW</name>
<reference evidence="4" key="2">
    <citation type="submission" date="2025-09" db="UniProtKB">
        <authorList>
            <consortium name="Ensembl"/>
        </authorList>
    </citation>
    <scope>IDENTIFICATION</scope>
</reference>
<dbReference type="CDD" id="cd17150">
    <property type="entry name" value="DCX1_DCDC2B"/>
    <property type="match status" value="1"/>
</dbReference>
<proteinExistence type="predicted"/>
<keyword evidence="5" id="KW-1185">Reference proteome</keyword>
<dbReference type="Proteomes" id="UP000694424">
    <property type="component" value="Unplaced"/>
</dbReference>
<sequence>MFCSLTDVVSGLAHNFLLLGLQPWRRPVAPGAVLRREAEHKGTWSEGFWLSVRLGRVLLAPRWSFYLSGQRSLLDPQVMSSRGLVLAPPAKNVVVYRNGDPFFHGRKIVVNQRQFLTFEAFLNEVTKSISAPLAVRNLYTPRQGHRVTELGDLQDGCQYVAAGFERFKRLNYLNRGMKQLSETRNSNGMQPRTVAPWKQNISARWQKHTHLPCMIHVFRNGDLLSPPFRLLLSRSTLLEWDTLLTVLTGKANLGSGAVHKLCRLDGTQVSGGEELVNGGYYVAVGAEKYKNLPYFELLVPQTSAYRTLWNHPNSRRKNYSKRFDKLYTASRDRASDSALAFPPQQLDCRRVQTTEATEKDKIPVTFPPLHKQARKSHLQEEESVFHAKPVRAGQNRRSNTNVQHWPDQEGSVYKAKDPRKEMRGAKEVKEDEHTKLEVPIDQRVAETVEEEFIQKTKMRNHNKVWSTDKSQKTMAMQRYGSDSEDEKH</sequence>
<dbReference type="AlphaFoldDB" id="A0A8B9NXF5"/>
<evidence type="ECO:0000256" key="1">
    <source>
        <dbReference type="ARBA" id="ARBA00022737"/>
    </source>
</evidence>
<feature type="compositionally biased region" description="Polar residues" evidence="2">
    <location>
        <begin position="463"/>
        <end position="474"/>
    </location>
</feature>
<dbReference type="Ensembl" id="ENSAOWT00000003491.1">
    <property type="protein sequence ID" value="ENSAOWP00000003053.1"/>
    <property type="gene ID" value="ENSAOWG00000002170.1"/>
</dbReference>
<dbReference type="Pfam" id="PF03607">
    <property type="entry name" value="DCX"/>
    <property type="match status" value="2"/>
</dbReference>
<keyword evidence="1" id="KW-0677">Repeat</keyword>
<feature type="domain" description="Doublecortin" evidence="3">
    <location>
        <begin position="213"/>
        <end position="295"/>
    </location>
</feature>
<dbReference type="FunFam" id="3.10.20.230:FF:000004">
    <property type="entry name" value="Doublecortin domain containing 2"/>
    <property type="match status" value="1"/>
</dbReference>
<evidence type="ECO:0000313" key="4">
    <source>
        <dbReference type="Ensembl" id="ENSAOWP00000003053.1"/>
    </source>
</evidence>
<feature type="domain" description="Doublecortin" evidence="3">
    <location>
        <begin position="91"/>
        <end position="173"/>
    </location>
</feature>
<dbReference type="FunFam" id="3.10.20.230:FF:000011">
    <property type="entry name" value="Doublecortin domain containing 2B"/>
    <property type="match status" value="1"/>
</dbReference>
<dbReference type="PANTHER" id="PTHR23004">
    <property type="entry name" value="DOUBLECORTIN DOMAIN CONTAINING 2"/>
    <property type="match status" value="1"/>
</dbReference>
<dbReference type="GO" id="GO:0005815">
    <property type="term" value="C:microtubule organizing center"/>
    <property type="evidence" value="ECO:0007669"/>
    <property type="project" value="TreeGrafter"/>
</dbReference>
<accession>A0A8B9NXF5</accession>
<dbReference type="Gene3D" id="3.10.20.230">
    <property type="entry name" value="Doublecortin domain"/>
    <property type="match status" value="2"/>
</dbReference>
<evidence type="ECO:0000256" key="2">
    <source>
        <dbReference type="SAM" id="MobiDB-lite"/>
    </source>
</evidence>
<dbReference type="GO" id="GO:0035556">
    <property type="term" value="P:intracellular signal transduction"/>
    <property type="evidence" value="ECO:0007669"/>
    <property type="project" value="InterPro"/>
</dbReference>